<dbReference type="RefSeq" id="WP_157177610.1">
    <property type="nucleotide sequence ID" value="NZ_BMJP01000001.1"/>
</dbReference>
<keyword evidence="2" id="KW-0012">Acyltransferase</keyword>
<dbReference type="PANTHER" id="PTHR43877">
    <property type="entry name" value="AMINOALKYLPHOSPHONATE N-ACETYLTRANSFERASE-RELATED-RELATED"/>
    <property type="match status" value="1"/>
</dbReference>
<evidence type="ECO:0000259" key="3">
    <source>
        <dbReference type="PROSITE" id="PS51186"/>
    </source>
</evidence>
<protein>
    <submittedName>
        <fullName evidence="4">Ribosomal protein S18 acetylase RimI-like enzyme</fullName>
    </submittedName>
</protein>
<keyword evidence="4" id="KW-0687">Ribonucleoprotein</keyword>
<accession>A0A7W9BRA1</accession>
<dbReference type="GO" id="GO:0016747">
    <property type="term" value="F:acyltransferase activity, transferring groups other than amino-acyl groups"/>
    <property type="evidence" value="ECO:0007669"/>
    <property type="project" value="InterPro"/>
</dbReference>
<proteinExistence type="predicted"/>
<sequence length="169" mass="18705">MTYPPTALRPAVGDDRPALIDLLRRSWLRTWAPALPFDTVRVFVEQDPVTAYVSTHWAEFMVAARAGSIVGVLHVVGDCILSIEVDPRALRSGIGTDLLAHAEQQVGQSHGSARLEVRVFNRDALAFYRHHGWTEAERYTAMECGSPVETIALVKALDRRPTGFDAPSR</sequence>
<comment type="caution">
    <text evidence="4">The sequence shown here is derived from an EMBL/GenBank/DDBJ whole genome shotgun (WGS) entry which is preliminary data.</text>
</comment>
<evidence type="ECO:0000313" key="4">
    <source>
        <dbReference type="EMBL" id="MBB5728516.1"/>
    </source>
</evidence>
<feature type="domain" description="N-acetyltransferase" evidence="3">
    <location>
        <begin position="6"/>
        <end position="160"/>
    </location>
</feature>
<evidence type="ECO:0000313" key="5">
    <source>
        <dbReference type="Proteomes" id="UP000546701"/>
    </source>
</evidence>
<dbReference type="GO" id="GO:0005840">
    <property type="term" value="C:ribosome"/>
    <property type="evidence" value="ECO:0007669"/>
    <property type="project" value="UniProtKB-KW"/>
</dbReference>
<name>A0A7W9BRA1_9SPHN</name>
<evidence type="ECO:0000256" key="1">
    <source>
        <dbReference type="ARBA" id="ARBA00022679"/>
    </source>
</evidence>
<dbReference type="InterPro" id="IPR016181">
    <property type="entry name" value="Acyl_CoA_acyltransferase"/>
</dbReference>
<dbReference type="Proteomes" id="UP000546701">
    <property type="component" value="Unassembled WGS sequence"/>
</dbReference>
<dbReference type="CDD" id="cd04301">
    <property type="entry name" value="NAT_SF"/>
    <property type="match status" value="1"/>
</dbReference>
<dbReference type="SUPFAM" id="SSF55729">
    <property type="entry name" value="Acyl-CoA N-acyltransferases (Nat)"/>
    <property type="match status" value="1"/>
</dbReference>
<keyword evidence="4" id="KW-0689">Ribosomal protein</keyword>
<dbReference type="PROSITE" id="PS51186">
    <property type="entry name" value="GNAT"/>
    <property type="match status" value="1"/>
</dbReference>
<dbReference type="EMBL" id="JACIJR010000002">
    <property type="protein sequence ID" value="MBB5728516.1"/>
    <property type="molecule type" value="Genomic_DNA"/>
</dbReference>
<keyword evidence="1" id="KW-0808">Transferase</keyword>
<keyword evidence="5" id="KW-1185">Reference proteome</keyword>
<dbReference type="Pfam" id="PF00583">
    <property type="entry name" value="Acetyltransf_1"/>
    <property type="match status" value="1"/>
</dbReference>
<dbReference type="AlphaFoldDB" id="A0A7W9BRA1"/>
<gene>
    <name evidence="4" type="ORF">FHS99_000986</name>
</gene>
<dbReference type="InterPro" id="IPR050832">
    <property type="entry name" value="Bact_Acetyltransf"/>
</dbReference>
<reference evidence="4 5" key="1">
    <citation type="submission" date="2020-08" db="EMBL/GenBank/DDBJ databases">
        <title>Genomic Encyclopedia of Type Strains, Phase IV (KMG-IV): sequencing the most valuable type-strain genomes for metagenomic binning, comparative biology and taxonomic classification.</title>
        <authorList>
            <person name="Goeker M."/>
        </authorList>
    </citation>
    <scope>NUCLEOTIDE SEQUENCE [LARGE SCALE GENOMIC DNA]</scope>
    <source>
        <strain evidence="4 5">DSM 103336</strain>
    </source>
</reference>
<dbReference type="PANTHER" id="PTHR43877:SF2">
    <property type="entry name" value="AMINOALKYLPHOSPHONATE N-ACETYLTRANSFERASE-RELATED"/>
    <property type="match status" value="1"/>
</dbReference>
<evidence type="ECO:0000256" key="2">
    <source>
        <dbReference type="ARBA" id="ARBA00023315"/>
    </source>
</evidence>
<dbReference type="InterPro" id="IPR000182">
    <property type="entry name" value="GNAT_dom"/>
</dbReference>
<organism evidence="4 5">
    <name type="scientific">Sphingomonas prati</name>
    <dbReference type="NCBI Taxonomy" id="1843237"/>
    <lineage>
        <taxon>Bacteria</taxon>
        <taxon>Pseudomonadati</taxon>
        <taxon>Pseudomonadota</taxon>
        <taxon>Alphaproteobacteria</taxon>
        <taxon>Sphingomonadales</taxon>
        <taxon>Sphingomonadaceae</taxon>
        <taxon>Sphingomonas</taxon>
    </lineage>
</organism>
<dbReference type="Gene3D" id="3.40.630.30">
    <property type="match status" value="1"/>
</dbReference>
<dbReference type="OrthoDB" id="9797417at2"/>